<dbReference type="Proteomes" id="UP000034163">
    <property type="component" value="Unassembled WGS sequence"/>
</dbReference>
<evidence type="ECO:0000259" key="3">
    <source>
        <dbReference type="PROSITE" id="PS50110"/>
    </source>
</evidence>
<sequence>MKKVLIIDDDLSILEAMKLAVEMHGYQVVTLSNAEDAEARVIQVKPDIVLLDVLLSGIDGRDIAYKIKKDPNTKTIPVIMLSASPQTDRSSRDFGADDFLAKPFELHELFKLIDKYLKV</sequence>
<dbReference type="SMART" id="SM00448">
    <property type="entry name" value="REC"/>
    <property type="match status" value="1"/>
</dbReference>
<keyword evidence="1 2" id="KW-0597">Phosphoprotein</keyword>
<dbReference type="InterPro" id="IPR011006">
    <property type="entry name" value="CheY-like_superfamily"/>
</dbReference>
<dbReference type="SUPFAM" id="SSF52172">
    <property type="entry name" value="CheY-like"/>
    <property type="match status" value="1"/>
</dbReference>
<dbReference type="InterPro" id="IPR050595">
    <property type="entry name" value="Bact_response_regulator"/>
</dbReference>
<accession>A0A0G0WWB7</accession>
<evidence type="ECO:0000256" key="1">
    <source>
        <dbReference type="ARBA" id="ARBA00022553"/>
    </source>
</evidence>
<dbReference type="PANTHER" id="PTHR44591:SF3">
    <property type="entry name" value="RESPONSE REGULATORY DOMAIN-CONTAINING PROTEIN"/>
    <property type="match status" value="1"/>
</dbReference>
<proteinExistence type="predicted"/>
<evidence type="ECO:0000256" key="2">
    <source>
        <dbReference type="PROSITE-ProRule" id="PRU00169"/>
    </source>
</evidence>
<dbReference type="PROSITE" id="PS50110">
    <property type="entry name" value="RESPONSE_REGULATORY"/>
    <property type="match status" value="1"/>
</dbReference>
<protein>
    <submittedName>
        <fullName evidence="4">Response regulator receiver</fullName>
    </submittedName>
</protein>
<gene>
    <name evidence="4" type="ORF">UU72_C0008G0011</name>
</gene>
<comment type="caution">
    <text evidence="4">The sequence shown here is derived from an EMBL/GenBank/DDBJ whole genome shotgun (WGS) entry which is preliminary data.</text>
</comment>
<evidence type="ECO:0000313" key="4">
    <source>
        <dbReference type="EMBL" id="KKS17029.1"/>
    </source>
</evidence>
<name>A0A0G0WWB7_UNCKA</name>
<dbReference type="Pfam" id="PF00072">
    <property type="entry name" value="Response_reg"/>
    <property type="match status" value="1"/>
</dbReference>
<feature type="domain" description="Response regulatory" evidence="3">
    <location>
        <begin position="3"/>
        <end position="117"/>
    </location>
</feature>
<dbReference type="PANTHER" id="PTHR44591">
    <property type="entry name" value="STRESS RESPONSE REGULATOR PROTEIN 1"/>
    <property type="match status" value="1"/>
</dbReference>
<dbReference type="InterPro" id="IPR001789">
    <property type="entry name" value="Sig_transdc_resp-reg_receiver"/>
</dbReference>
<dbReference type="EMBL" id="LCBS01000008">
    <property type="protein sequence ID" value="KKS17029.1"/>
    <property type="molecule type" value="Genomic_DNA"/>
</dbReference>
<dbReference type="AlphaFoldDB" id="A0A0G0WWB7"/>
<evidence type="ECO:0000313" key="5">
    <source>
        <dbReference type="Proteomes" id="UP000034163"/>
    </source>
</evidence>
<dbReference type="GO" id="GO:0000160">
    <property type="term" value="P:phosphorelay signal transduction system"/>
    <property type="evidence" value="ECO:0007669"/>
    <property type="project" value="InterPro"/>
</dbReference>
<reference evidence="4 5" key="1">
    <citation type="journal article" date="2015" name="Nature">
        <title>rRNA introns, odd ribosomes, and small enigmatic genomes across a large radiation of phyla.</title>
        <authorList>
            <person name="Brown C.T."/>
            <person name="Hug L.A."/>
            <person name="Thomas B.C."/>
            <person name="Sharon I."/>
            <person name="Castelle C.J."/>
            <person name="Singh A."/>
            <person name="Wilkins M.J."/>
            <person name="Williams K.H."/>
            <person name="Banfield J.F."/>
        </authorList>
    </citation>
    <scope>NUCLEOTIDE SEQUENCE [LARGE SCALE GENOMIC DNA]</scope>
</reference>
<dbReference type="Gene3D" id="3.40.50.2300">
    <property type="match status" value="1"/>
</dbReference>
<organism evidence="4 5">
    <name type="scientific">candidate division WWE3 bacterium GW2011_GWB1_41_6</name>
    <dbReference type="NCBI Taxonomy" id="1619112"/>
    <lineage>
        <taxon>Bacteria</taxon>
        <taxon>Katanobacteria</taxon>
    </lineage>
</organism>
<feature type="modified residue" description="4-aspartylphosphate" evidence="2">
    <location>
        <position position="52"/>
    </location>
</feature>